<accession>A0A1X0P694</accession>
<dbReference type="OrthoDB" id="10429283at2759"/>
<dbReference type="RefSeq" id="XP_028886530.1">
    <property type="nucleotide sequence ID" value="XM_029021984.1"/>
</dbReference>
<protein>
    <submittedName>
        <fullName evidence="2">Kinesin</fullName>
    </submittedName>
</protein>
<evidence type="ECO:0000256" key="1">
    <source>
        <dbReference type="SAM" id="MobiDB-lite"/>
    </source>
</evidence>
<feature type="compositionally biased region" description="Basic and acidic residues" evidence="1">
    <location>
        <begin position="193"/>
        <end position="204"/>
    </location>
</feature>
<feature type="compositionally biased region" description="Low complexity" evidence="1">
    <location>
        <begin position="269"/>
        <end position="278"/>
    </location>
</feature>
<name>A0A1X0P694_9TRYP</name>
<dbReference type="GeneID" id="39981764"/>
<proteinExistence type="predicted"/>
<evidence type="ECO:0000313" key="3">
    <source>
        <dbReference type="Proteomes" id="UP000192257"/>
    </source>
</evidence>
<feature type="region of interest" description="Disordered" evidence="1">
    <location>
        <begin position="193"/>
        <end position="321"/>
    </location>
</feature>
<comment type="caution">
    <text evidence="2">The sequence shown here is derived from an EMBL/GenBank/DDBJ whole genome shotgun (WGS) entry which is preliminary data.</text>
</comment>
<reference evidence="2 3" key="1">
    <citation type="submission" date="2017-03" db="EMBL/GenBank/DDBJ databases">
        <title>An alternative strategy for trypanosome survival in the mammalian bloodstream revealed through genome and transcriptome analysis of the ubiquitous bovine parasite Trypanosoma (Megatrypanum) theileri.</title>
        <authorList>
            <person name="Kelly S."/>
            <person name="Ivens A."/>
            <person name="Mott A."/>
            <person name="O'Neill E."/>
            <person name="Emms D."/>
            <person name="Macleod O."/>
            <person name="Voorheis P."/>
            <person name="Matthews J."/>
            <person name="Matthews K."/>
            <person name="Carrington M."/>
        </authorList>
    </citation>
    <scope>NUCLEOTIDE SEQUENCE [LARGE SCALE GENOMIC DNA]</scope>
    <source>
        <strain evidence="2">Edinburgh</strain>
    </source>
</reference>
<dbReference type="AlphaFoldDB" id="A0A1X0P694"/>
<organism evidence="2 3">
    <name type="scientific">Trypanosoma theileri</name>
    <dbReference type="NCBI Taxonomy" id="67003"/>
    <lineage>
        <taxon>Eukaryota</taxon>
        <taxon>Discoba</taxon>
        <taxon>Euglenozoa</taxon>
        <taxon>Kinetoplastea</taxon>
        <taxon>Metakinetoplastina</taxon>
        <taxon>Trypanosomatida</taxon>
        <taxon>Trypanosomatidae</taxon>
        <taxon>Trypanosoma</taxon>
    </lineage>
</organism>
<feature type="non-terminal residue" evidence="2">
    <location>
        <position position="1"/>
    </location>
</feature>
<dbReference type="VEuPathDB" id="TriTrypDB:TM35_000032170"/>
<dbReference type="EMBL" id="NBCO01000003">
    <property type="protein sequence ID" value="ORC92464.1"/>
    <property type="molecule type" value="Genomic_DNA"/>
</dbReference>
<evidence type="ECO:0000313" key="2">
    <source>
        <dbReference type="EMBL" id="ORC92464.1"/>
    </source>
</evidence>
<dbReference type="Proteomes" id="UP000192257">
    <property type="component" value="Unassembled WGS sequence"/>
</dbReference>
<feature type="compositionally biased region" description="Polar residues" evidence="1">
    <location>
        <begin position="311"/>
        <end position="321"/>
    </location>
</feature>
<feature type="compositionally biased region" description="Low complexity" evidence="1">
    <location>
        <begin position="229"/>
        <end position="256"/>
    </location>
</feature>
<sequence length="321" mass="36164">RVEEICAALLETEQELHSMQQERLAACIGAEKHERQVLLTSEDDTWKVLSASLLNSYSLIEQSTFVEEEILTATDSVLFDGDALTDVNSLRKQLLLPAANSVVALSLLEQYKQYCFEEFVSYLTAVHGVRLVSAVDNNTSALRDEYEVTLTALEEHHYQELLSLQKENTELRTNVTYLRQDLELMTNLDQLEKEEGKEKEKDMGVSRQHTRHPHTDSRRSSWSSVNDESSTSRQTRTGTTLGGYISSFFQRQSSQSDRVDVSTPPPRTASPRSMAASPTRPPLAPGSLSRANQLIPPTKKRSQRKDDSSSAENIQMSSFYD</sequence>
<keyword evidence="3" id="KW-1185">Reference proteome</keyword>
<gene>
    <name evidence="2" type="ORF">TM35_000032170</name>
</gene>